<reference evidence="1 2" key="1">
    <citation type="journal article" date="2019" name="Int. J. Syst. Evol. Microbiol.">
        <title>The Global Catalogue of Microorganisms (GCM) 10K type strain sequencing project: providing services to taxonomists for standard genome sequencing and annotation.</title>
        <authorList>
            <consortium name="The Broad Institute Genomics Platform"/>
            <consortium name="The Broad Institute Genome Sequencing Center for Infectious Disease"/>
            <person name="Wu L."/>
            <person name="Ma J."/>
        </authorList>
    </citation>
    <scope>NUCLEOTIDE SEQUENCE [LARGE SCALE GENOMIC DNA]</scope>
    <source>
        <strain evidence="1 2">JCM 14323</strain>
    </source>
</reference>
<keyword evidence="2" id="KW-1185">Reference proteome</keyword>
<accession>A0ABN2MGS3</accession>
<sequence length="117" mass="12640">MTWAHRQLLADDASRLRLIAAWEDVRAKLTVAARGLESFDASRGDFEAALNEVAPDLEKLDAAIHAAVAAGISDMGIALESSIELRLARHVVSGGTSLAYFDSKYESLKLPRSSKSQ</sequence>
<gene>
    <name evidence="1" type="ORF">GCM10009750_06460</name>
</gene>
<proteinExistence type="predicted"/>
<protein>
    <submittedName>
        <fullName evidence="1">Uncharacterized protein</fullName>
    </submittedName>
</protein>
<organism evidence="1 2">
    <name type="scientific">Agromyces salentinus</name>
    <dbReference type="NCBI Taxonomy" id="269421"/>
    <lineage>
        <taxon>Bacteria</taxon>
        <taxon>Bacillati</taxon>
        <taxon>Actinomycetota</taxon>
        <taxon>Actinomycetes</taxon>
        <taxon>Micrococcales</taxon>
        <taxon>Microbacteriaceae</taxon>
        <taxon>Agromyces</taxon>
    </lineage>
</organism>
<evidence type="ECO:0000313" key="2">
    <source>
        <dbReference type="Proteomes" id="UP001501746"/>
    </source>
</evidence>
<name>A0ABN2MGS3_9MICO</name>
<dbReference type="EMBL" id="BAAANK010000001">
    <property type="protein sequence ID" value="GAA1825891.1"/>
    <property type="molecule type" value="Genomic_DNA"/>
</dbReference>
<comment type="caution">
    <text evidence="1">The sequence shown here is derived from an EMBL/GenBank/DDBJ whole genome shotgun (WGS) entry which is preliminary data.</text>
</comment>
<evidence type="ECO:0000313" key="1">
    <source>
        <dbReference type="EMBL" id="GAA1825891.1"/>
    </source>
</evidence>
<dbReference type="RefSeq" id="WP_157429149.1">
    <property type="nucleotide sequence ID" value="NZ_BAAANK010000001.1"/>
</dbReference>
<dbReference type="Proteomes" id="UP001501746">
    <property type="component" value="Unassembled WGS sequence"/>
</dbReference>